<accession>A0A2W5SWF6</accession>
<evidence type="ECO:0000256" key="1">
    <source>
        <dbReference type="SAM" id="SignalP"/>
    </source>
</evidence>
<gene>
    <name evidence="2" type="ORF">DI536_28075</name>
</gene>
<organism evidence="2 3">
    <name type="scientific">Archangium gephyra</name>
    <dbReference type="NCBI Taxonomy" id="48"/>
    <lineage>
        <taxon>Bacteria</taxon>
        <taxon>Pseudomonadati</taxon>
        <taxon>Myxococcota</taxon>
        <taxon>Myxococcia</taxon>
        <taxon>Myxococcales</taxon>
        <taxon>Cystobacterineae</taxon>
        <taxon>Archangiaceae</taxon>
        <taxon>Archangium</taxon>
    </lineage>
</organism>
<evidence type="ECO:0000313" key="2">
    <source>
        <dbReference type="EMBL" id="PZR07310.1"/>
    </source>
</evidence>
<sequence length="159" mass="16814">MKLRQRRDTLGVMNRIVAVVSLVSMTLSACCTMQGCPAAVRWTLGAPLANDTFVITACVDDDCDETTVTFHEDGTSSSNDGMNGAVVVGRVTALPTSISFRPFKTGGQRAKLEVKRNGALVISDTRTLTWTTVIIEGACTPECPVAVVALESEPALPAP</sequence>
<name>A0A2W5SWF6_9BACT</name>
<keyword evidence="1" id="KW-0732">Signal</keyword>
<feature type="chain" id="PRO_5015918811" description="Lipoprotein" evidence="1">
    <location>
        <begin position="30"/>
        <end position="159"/>
    </location>
</feature>
<reference evidence="2 3" key="1">
    <citation type="submission" date="2017-08" db="EMBL/GenBank/DDBJ databases">
        <title>Infants hospitalized years apart are colonized by the same room-sourced microbial strains.</title>
        <authorList>
            <person name="Brooks B."/>
            <person name="Olm M.R."/>
            <person name="Firek B.A."/>
            <person name="Baker R."/>
            <person name="Thomas B.C."/>
            <person name="Morowitz M.J."/>
            <person name="Banfield J.F."/>
        </authorList>
    </citation>
    <scope>NUCLEOTIDE SEQUENCE [LARGE SCALE GENOMIC DNA]</scope>
    <source>
        <strain evidence="2">S2_003_000_R2_14</strain>
    </source>
</reference>
<feature type="signal peptide" evidence="1">
    <location>
        <begin position="1"/>
        <end position="29"/>
    </location>
</feature>
<protein>
    <recommendedName>
        <fullName evidence="4">Lipoprotein</fullName>
    </recommendedName>
</protein>
<dbReference type="PROSITE" id="PS51257">
    <property type="entry name" value="PROKAR_LIPOPROTEIN"/>
    <property type="match status" value="1"/>
</dbReference>
<dbReference type="Proteomes" id="UP000249061">
    <property type="component" value="Unassembled WGS sequence"/>
</dbReference>
<proteinExistence type="predicted"/>
<dbReference type="EMBL" id="QFQP01000032">
    <property type="protein sequence ID" value="PZR07310.1"/>
    <property type="molecule type" value="Genomic_DNA"/>
</dbReference>
<evidence type="ECO:0008006" key="4">
    <source>
        <dbReference type="Google" id="ProtNLM"/>
    </source>
</evidence>
<comment type="caution">
    <text evidence="2">The sequence shown here is derived from an EMBL/GenBank/DDBJ whole genome shotgun (WGS) entry which is preliminary data.</text>
</comment>
<dbReference type="AlphaFoldDB" id="A0A2W5SWF6"/>
<evidence type="ECO:0000313" key="3">
    <source>
        <dbReference type="Proteomes" id="UP000249061"/>
    </source>
</evidence>